<dbReference type="AlphaFoldDB" id="Q21P39"/>
<dbReference type="EMBL" id="CP000282">
    <property type="protein sequence ID" value="ABD79540.1"/>
    <property type="molecule type" value="Genomic_DNA"/>
</dbReference>
<evidence type="ECO:0000313" key="2">
    <source>
        <dbReference type="Proteomes" id="UP000001947"/>
    </source>
</evidence>
<proteinExistence type="predicted"/>
<gene>
    <name evidence="1" type="ordered locus">Sde_0276</name>
</gene>
<sequence length="150" mass="17930">MFVNFFTRIFLLFGCITLWSCANGVRIVKENTLVLQYQDFGPEAMAGELLGPERWPWAKEHYSTPQQFDIHVVVYRDVKLETVKKAYPVDEHSNQDYRYIEYTTAIQWHEDQLSKFTDQLSKDEGDKDYAFFFIRELYKNVLKIERALRK</sequence>
<keyword evidence="2" id="KW-1185">Reference proteome</keyword>
<dbReference type="eggNOG" id="ENOG5033523">
    <property type="taxonomic scope" value="Bacteria"/>
</dbReference>
<dbReference type="HOGENOM" id="CLU_1737998_0_0_6"/>
<evidence type="ECO:0000313" key="1">
    <source>
        <dbReference type="EMBL" id="ABD79540.1"/>
    </source>
</evidence>
<dbReference type="Proteomes" id="UP000001947">
    <property type="component" value="Chromosome"/>
</dbReference>
<protein>
    <submittedName>
        <fullName evidence="1">Uncharacterized protein</fullName>
    </submittedName>
</protein>
<dbReference type="KEGG" id="sde:Sde_0276"/>
<name>Q21P39_SACD2</name>
<reference evidence="1 2" key="1">
    <citation type="journal article" date="2008" name="PLoS Genet.">
        <title>Complete genome sequence of the complex carbohydrate-degrading marine bacterium, Saccharophagus degradans strain 2-40 T.</title>
        <authorList>
            <person name="Weiner R.M."/>
            <person name="Taylor L.E.II."/>
            <person name="Henrissat B."/>
            <person name="Hauser L."/>
            <person name="Land M."/>
            <person name="Coutinho P.M."/>
            <person name="Rancurel C."/>
            <person name="Saunders E.H."/>
            <person name="Longmire A.G."/>
            <person name="Zhang H."/>
            <person name="Bayer E.A."/>
            <person name="Gilbert H.J."/>
            <person name="Larimer F."/>
            <person name="Zhulin I.B."/>
            <person name="Ekborg N.A."/>
            <person name="Lamed R."/>
            <person name="Richardson P.M."/>
            <person name="Borovok I."/>
            <person name="Hutcheson S."/>
        </authorList>
    </citation>
    <scope>NUCLEOTIDE SEQUENCE [LARGE SCALE GENOMIC DNA]</scope>
    <source>
        <strain evidence="2">2-40 / ATCC 43961 / DSM 17024</strain>
    </source>
</reference>
<organism evidence="1 2">
    <name type="scientific">Saccharophagus degradans (strain 2-40 / ATCC 43961 / DSM 17024)</name>
    <dbReference type="NCBI Taxonomy" id="203122"/>
    <lineage>
        <taxon>Bacteria</taxon>
        <taxon>Pseudomonadati</taxon>
        <taxon>Pseudomonadota</taxon>
        <taxon>Gammaproteobacteria</taxon>
        <taxon>Cellvibrionales</taxon>
        <taxon>Cellvibrionaceae</taxon>
        <taxon>Saccharophagus</taxon>
    </lineage>
</organism>
<accession>Q21P39</accession>